<dbReference type="SMART" id="SM00418">
    <property type="entry name" value="HTH_ARSR"/>
    <property type="match status" value="1"/>
</dbReference>
<evidence type="ECO:0000313" key="5">
    <source>
        <dbReference type="EMBL" id="TDT69228.1"/>
    </source>
</evidence>
<evidence type="ECO:0000259" key="4">
    <source>
        <dbReference type="PROSITE" id="PS50987"/>
    </source>
</evidence>
<dbReference type="CDD" id="cd00090">
    <property type="entry name" value="HTH_ARSR"/>
    <property type="match status" value="1"/>
</dbReference>
<accession>A0AA46I5D5</accession>
<comment type="caution">
    <text evidence="5">The sequence shown here is derived from an EMBL/GenBank/DDBJ whole genome shotgun (WGS) entry which is preliminary data.</text>
</comment>
<dbReference type="GO" id="GO:0003677">
    <property type="term" value="F:DNA binding"/>
    <property type="evidence" value="ECO:0007669"/>
    <property type="project" value="UniProtKB-KW"/>
</dbReference>
<keyword evidence="2" id="KW-0238">DNA-binding</keyword>
<dbReference type="Pfam" id="PF01022">
    <property type="entry name" value="HTH_5"/>
    <property type="match status" value="1"/>
</dbReference>
<keyword evidence="3" id="KW-0804">Transcription</keyword>
<dbReference type="NCBIfam" id="NF033788">
    <property type="entry name" value="HTH_metalloreg"/>
    <property type="match status" value="1"/>
</dbReference>
<name>A0AA46I5D5_9FUSO</name>
<sequence length="98" mass="11601">MDLNELEVKFFKALAHPIRIKIVKKLLFGELCVCDLNDDIDFSQSNLSQHLKILKDARIVTSRKEGLKVHYSIENLEKIRKSFQLIEELIRETWDIKF</sequence>
<organism evidence="5 6">
    <name type="scientific">Hypnocyclicus thermotrophus</name>
    <dbReference type="NCBI Taxonomy" id="1627895"/>
    <lineage>
        <taxon>Bacteria</taxon>
        <taxon>Fusobacteriati</taxon>
        <taxon>Fusobacteriota</taxon>
        <taxon>Fusobacteriia</taxon>
        <taxon>Fusobacteriales</taxon>
        <taxon>Fusobacteriaceae</taxon>
        <taxon>Hypnocyclicus</taxon>
    </lineage>
</organism>
<feature type="domain" description="HTH arsR-type" evidence="4">
    <location>
        <begin position="1"/>
        <end position="97"/>
    </location>
</feature>
<dbReference type="AlphaFoldDB" id="A0AA46I5D5"/>
<dbReference type="RefSeq" id="WP_134113438.1">
    <property type="nucleotide sequence ID" value="NZ_SOBG01000006.1"/>
</dbReference>
<evidence type="ECO:0000256" key="2">
    <source>
        <dbReference type="ARBA" id="ARBA00023125"/>
    </source>
</evidence>
<dbReference type="InterPro" id="IPR011991">
    <property type="entry name" value="ArsR-like_HTH"/>
</dbReference>
<dbReference type="SUPFAM" id="SSF46785">
    <property type="entry name" value="Winged helix' DNA-binding domain"/>
    <property type="match status" value="1"/>
</dbReference>
<dbReference type="PRINTS" id="PR00778">
    <property type="entry name" value="HTHARSR"/>
</dbReference>
<evidence type="ECO:0000256" key="1">
    <source>
        <dbReference type="ARBA" id="ARBA00023015"/>
    </source>
</evidence>
<dbReference type="GO" id="GO:0003700">
    <property type="term" value="F:DNA-binding transcription factor activity"/>
    <property type="evidence" value="ECO:0007669"/>
    <property type="project" value="InterPro"/>
</dbReference>
<reference evidence="5 6" key="1">
    <citation type="submission" date="2019-03" db="EMBL/GenBank/DDBJ databases">
        <title>Genomic Encyclopedia of Type Strains, Phase IV (KMG-IV): sequencing the most valuable type-strain genomes for metagenomic binning, comparative biology and taxonomic classification.</title>
        <authorList>
            <person name="Goeker M."/>
        </authorList>
    </citation>
    <scope>NUCLEOTIDE SEQUENCE [LARGE SCALE GENOMIC DNA]</scope>
    <source>
        <strain evidence="5 6">DSM 100055</strain>
    </source>
</reference>
<dbReference type="PANTHER" id="PTHR33154">
    <property type="entry name" value="TRANSCRIPTIONAL REGULATOR, ARSR FAMILY"/>
    <property type="match status" value="1"/>
</dbReference>
<dbReference type="InterPro" id="IPR051081">
    <property type="entry name" value="HTH_MetalResp_TranReg"/>
</dbReference>
<gene>
    <name evidence="5" type="ORF">EV215_1570</name>
</gene>
<protein>
    <submittedName>
        <fullName evidence="5">ArsR family transcriptional regulator</fullName>
    </submittedName>
</protein>
<dbReference type="InterPro" id="IPR001845">
    <property type="entry name" value="HTH_ArsR_DNA-bd_dom"/>
</dbReference>
<keyword evidence="1" id="KW-0805">Transcription regulation</keyword>
<keyword evidence="6" id="KW-1185">Reference proteome</keyword>
<evidence type="ECO:0000256" key="3">
    <source>
        <dbReference type="ARBA" id="ARBA00023163"/>
    </source>
</evidence>
<dbReference type="PANTHER" id="PTHR33154:SF18">
    <property type="entry name" value="ARSENICAL RESISTANCE OPERON REPRESSOR"/>
    <property type="match status" value="1"/>
</dbReference>
<dbReference type="Gene3D" id="1.10.10.10">
    <property type="entry name" value="Winged helix-like DNA-binding domain superfamily/Winged helix DNA-binding domain"/>
    <property type="match status" value="1"/>
</dbReference>
<dbReference type="PROSITE" id="PS50987">
    <property type="entry name" value="HTH_ARSR_2"/>
    <property type="match status" value="1"/>
</dbReference>
<dbReference type="Proteomes" id="UP000294678">
    <property type="component" value="Unassembled WGS sequence"/>
</dbReference>
<dbReference type="InterPro" id="IPR036390">
    <property type="entry name" value="WH_DNA-bd_sf"/>
</dbReference>
<proteinExistence type="predicted"/>
<dbReference type="EMBL" id="SOBG01000006">
    <property type="protein sequence ID" value="TDT69228.1"/>
    <property type="molecule type" value="Genomic_DNA"/>
</dbReference>
<dbReference type="InterPro" id="IPR036388">
    <property type="entry name" value="WH-like_DNA-bd_sf"/>
</dbReference>
<evidence type="ECO:0000313" key="6">
    <source>
        <dbReference type="Proteomes" id="UP000294678"/>
    </source>
</evidence>